<keyword evidence="10" id="KW-1185">Reference proteome</keyword>
<keyword evidence="3" id="KW-0813">Transport</keyword>
<evidence type="ECO:0000313" key="9">
    <source>
        <dbReference type="EMBL" id="QDL94379.1"/>
    </source>
</evidence>
<feature type="transmembrane region" description="Helical" evidence="8">
    <location>
        <begin position="336"/>
        <end position="359"/>
    </location>
</feature>
<dbReference type="CDD" id="cd09318">
    <property type="entry name" value="TDT_SSU1"/>
    <property type="match status" value="1"/>
</dbReference>
<evidence type="ECO:0000256" key="8">
    <source>
        <dbReference type="SAM" id="Phobius"/>
    </source>
</evidence>
<keyword evidence="5 8" id="KW-0812">Transmembrane</keyword>
<comment type="subcellular location">
    <subcellularLocation>
        <location evidence="1">Cell membrane</location>
        <topology evidence="1">Multi-pass membrane protein</topology>
    </subcellularLocation>
</comment>
<dbReference type="InterPro" id="IPR038665">
    <property type="entry name" value="Voltage-dep_anion_channel_sf"/>
</dbReference>
<reference evidence="9 10" key="1">
    <citation type="submission" date="2019-06" db="EMBL/GenBank/DDBJ databases">
        <title>Genome sequence of Rhodobacteraceae bacterium D4M1.</title>
        <authorList>
            <person name="Cao J."/>
        </authorList>
    </citation>
    <scope>NUCLEOTIDE SEQUENCE [LARGE SCALE GENOMIC DNA]</scope>
    <source>
        <strain evidence="9 10">D4M1</strain>
        <plasmid evidence="10">pd4m1b</plasmid>
    </source>
</reference>
<evidence type="ECO:0000256" key="5">
    <source>
        <dbReference type="ARBA" id="ARBA00022692"/>
    </source>
</evidence>
<dbReference type="InterPro" id="IPR004695">
    <property type="entry name" value="SLAC1/Mae1/Ssu1/TehA"/>
</dbReference>
<evidence type="ECO:0000256" key="6">
    <source>
        <dbReference type="ARBA" id="ARBA00022989"/>
    </source>
</evidence>
<evidence type="ECO:0000256" key="2">
    <source>
        <dbReference type="ARBA" id="ARBA00008566"/>
    </source>
</evidence>
<dbReference type="Gene3D" id="1.50.10.150">
    <property type="entry name" value="Voltage-dependent anion channel"/>
    <property type="match status" value="1"/>
</dbReference>
<proteinExistence type="inferred from homology"/>
<evidence type="ECO:0000256" key="3">
    <source>
        <dbReference type="ARBA" id="ARBA00022448"/>
    </source>
</evidence>
<feature type="transmembrane region" description="Helical" evidence="8">
    <location>
        <begin position="61"/>
        <end position="83"/>
    </location>
</feature>
<feature type="transmembrane region" description="Helical" evidence="8">
    <location>
        <begin position="95"/>
        <end position="121"/>
    </location>
</feature>
<dbReference type="PANTHER" id="PTHR31686">
    <property type="match status" value="1"/>
</dbReference>
<feature type="transmembrane region" description="Helical" evidence="8">
    <location>
        <begin position="196"/>
        <end position="222"/>
    </location>
</feature>
<evidence type="ECO:0000256" key="1">
    <source>
        <dbReference type="ARBA" id="ARBA00004651"/>
    </source>
</evidence>
<dbReference type="Pfam" id="PF03595">
    <property type="entry name" value="SLAC1"/>
    <property type="match status" value="1"/>
</dbReference>
<feature type="transmembrane region" description="Helical" evidence="8">
    <location>
        <begin position="309"/>
        <end position="330"/>
    </location>
</feature>
<comment type="similarity">
    <text evidence="2">Belongs to the tellurite-resistance/dicarboxylate transporter (TDT) family.</text>
</comment>
<feature type="transmembrane region" description="Helical" evidence="8">
    <location>
        <begin position="234"/>
        <end position="254"/>
    </location>
</feature>
<evidence type="ECO:0000256" key="7">
    <source>
        <dbReference type="ARBA" id="ARBA00023136"/>
    </source>
</evidence>
<keyword evidence="9" id="KW-0614">Plasmid</keyword>
<dbReference type="Proteomes" id="UP000305888">
    <property type="component" value="Plasmid pD4M1B"/>
</dbReference>
<dbReference type="InterPro" id="IPR051629">
    <property type="entry name" value="Sulfite_efflux_TDT"/>
</dbReference>
<dbReference type="GO" id="GO:0005886">
    <property type="term" value="C:plasma membrane"/>
    <property type="evidence" value="ECO:0007669"/>
    <property type="project" value="UniProtKB-SubCell"/>
</dbReference>
<organism evidence="9 10">
    <name type="scientific">Paroceanicella profunda</name>
    <dbReference type="NCBI Taxonomy" id="2579971"/>
    <lineage>
        <taxon>Bacteria</taxon>
        <taxon>Pseudomonadati</taxon>
        <taxon>Pseudomonadota</taxon>
        <taxon>Alphaproteobacteria</taxon>
        <taxon>Rhodobacterales</taxon>
        <taxon>Paracoccaceae</taxon>
        <taxon>Paroceanicella</taxon>
    </lineage>
</organism>
<protein>
    <submittedName>
        <fullName evidence="9">C4-dicarboxylate ABC transporter</fullName>
    </submittedName>
</protein>
<dbReference type="OrthoDB" id="958273at2"/>
<feature type="transmembrane region" description="Helical" evidence="8">
    <location>
        <begin position="274"/>
        <end position="297"/>
    </location>
</feature>
<feature type="transmembrane region" description="Helical" evidence="8">
    <location>
        <begin position="31"/>
        <end position="49"/>
    </location>
</feature>
<evidence type="ECO:0000313" key="10">
    <source>
        <dbReference type="Proteomes" id="UP000305888"/>
    </source>
</evidence>
<evidence type="ECO:0000256" key="4">
    <source>
        <dbReference type="ARBA" id="ARBA00022475"/>
    </source>
</evidence>
<dbReference type="AlphaFoldDB" id="A0A5B8G4K5"/>
<dbReference type="RefSeq" id="WP_138576160.1">
    <property type="nucleotide sequence ID" value="NZ_CP040820.1"/>
</dbReference>
<keyword evidence="4" id="KW-1003">Cell membrane</keyword>
<dbReference type="PANTHER" id="PTHR31686:SF1">
    <property type="entry name" value="SULFITE EFFLUX PUMP SSU1"/>
    <property type="match status" value="1"/>
</dbReference>
<dbReference type="KEGG" id="ppru:FDP22_21135"/>
<sequence>MTRFALAAARLRPFSALEHPREVIRQFTPNWFAVTMGTGVVALALPQIPGAGPALMPVAEAIWQADIGLFTLFALLYALRWILFPQEARRIFGHGVVSMFLGTIPMGFATLINGLIVFGLPRWGAQVVPLAEALWWLDAAMALACGVGVPFLMFSRQEHRFDTMTAVWLLPVVAAEVAAASGGLIAPHLADPASAYAMLVASYALWACSVPVAFAMITMLMLRMALHKLPDESMAATSWLALGPIGTGALGMLVLGADAPAIFAAQGLAGVGEIASGLGVLLGLVLWGFGMWWFLLATLITCHHLRRGIPFNLGAWGYTFPIGVYTLATFRLGDTLGLAVFDLAGTVLATGLTLLWLWVAGQTLRGGWCGRLFVSPCIAGLRRG</sequence>
<name>A0A5B8G4K5_9RHOB</name>
<geneLocation type="plasmid" evidence="10">
    <name>pd4m1b</name>
</geneLocation>
<gene>
    <name evidence="9" type="ORF">FDP22_21135</name>
</gene>
<keyword evidence="6 8" id="KW-1133">Transmembrane helix</keyword>
<feature type="transmembrane region" description="Helical" evidence="8">
    <location>
        <begin position="133"/>
        <end position="154"/>
    </location>
</feature>
<feature type="transmembrane region" description="Helical" evidence="8">
    <location>
        <begin position="166"/>
        <end position="190"/>
    </location>
</feature>
<keyword evidence="7 8" id="KW-0472">Membrane</keyword>
<accession>A0A5B8G4K5</accession>
<dbReference type="GO" id="GO:0000319">
    <property type="term" value="F:sulfite transmembrane transporter activity"/>
    <property type="evidence" value="ECO:0007669"/>
    <property type="project" value="TreeGrafter"/>
</dbReference>
<dbReference type="EMBL" id="CP040820">
    <property type="protein sequence ID" value="QDL94379.1"/>
    <property type="molecule type" value="Genomic_DNA"/>
</dbReference>